<feature type="transmembrane region" description="Helical" evidence="6">
    <location>
        <begin position="204"/>
        <end position="227"/>
    </location>
</feature>
<keyword evidence="4 6" id="KW-1133">Transmembrane helix</keyword>
<evidence type="ECO:0000313" key="7">
    <source>
        <dbReference type="EMBL" id="MCJ8211136.1"/>
    </source>
</evidence>
<dbReference type="PANTHER" id="PTHR32322">
    <property type="entry name" value="INNER MEMBRANE TRANSPORTER"/>
    <property type="match status" value="1"/>
</dbReference>
<feature type="transmembrane region" description="Helical" evidence="6">
    <location>
        <begin position="239"/>
        <end position="260"/>
    </location>
</feature>
<accession>A0A9X1X532</accession>
<evidence type="ECO:0000256" key="2">
    <source>
        <dbReference type="ARBA" id="ARBA00007362"/>
    </source>
</evidence>
<dbReference type="RefSeq" id="WP_245131472.1">
    <property type="nucleotide sequence ID" value="NZ_JALJEJ010000008.1"/>
</dbReference>
<evidence type="ECO:0000256" key="6">
    <source>
        <dbReference type="SAM" id="Phobius"/>
    </source>
</evidence>
<feature type="transmembrane region" description="Helical" evidence="6">
    <location>
        <begin position="28"/>
        <end position="47"/>
    </location>
</feature>
<dbReference type="SUPFAM" id="SSF103481">
    <property type="entry name" value="Multidrug resistance efflux transporter EmrE"/>
    <property type="match status" value="1"/>
</dbReference>
<feature type="transmembrane region" description="Helical" evidence="6">
    <location>
        <begin position="114"/>
        <end position="134"/>
    </location>
</feature>
<evidence type="ECO:0000256" key="4">
    <source>
        <dbReference type="ARBA" id="ARBA00022989"/>
    </source>
</evidence>
<comment type="subcellular location">
    <subcellularLocation>
        <location evidence="1">Membrane</location>
        <topology evidence="1">Multi-pass membrane protein</topology>
    </subcellularLocation>
</comment>
<proteinExistence type="inferred from homology"/>
<comment type="similarity">
    <text evidence="2">Belongs to the EamA transporter family.</text>
</comment>
<dbReference type="AlphaFoldDB" id="A0A9X1X532"/>
<keyword evidence="3 6" id="KW-0812">Transmembrane</keyword>
<organism evidence="7 8">
    <name type="scientific">Mucilaginibacter straminoryzae</name>
    <dbReference type="NCBI Taxonomy" id="2932774"/>
    <lineage>
        <taxon>Bacteria</taxon>
        <taxon>Pseudomonadati</taxon>
        <taxon>Bacteroidota</taxon>
        <taxon>Sphingobacteriia</taxon>
        <taxon>Sphingobacteriales</taxon>
        <taxon>Sphingobacteriaceae</taxon>
        <taxon>Mucilaginibacter</taxon>
    </lineage>
</organism>
<evidence type="ECO:0000256" key="1">
    <source>
        <dbReference type="ARBA" id="ARBA00004141"/>
    </source>
</evidence>
<dbReference type="EMBL" id="JALJEJ010000008">
    <property type="protein sequence ID" value="MCJ8211136.1"/>
    <property type="molecule type" value="Genomic_DNA"/>
</dbReference>
<comment type="caution">
    <text evidence="7">The sequence shown here is derived from an EMBL/GenBank/DDBJ whole genome shotgun (WGS) entry which is preliminary data.</text>
</comment>
<gene>
    <name evidence="7" type="ORF">MUY27_15560</name>
</gene>
<dbReference type="Proteomes" id="UP001139450">
    <property type="component" value="Unassembled WGS sequence"/>
</dbReference>
<evidence type="ECO:0000256" key="3">
    <source>
        <dbReference type="ARBA" id="ARBA00022692"/>
    </source>
</evidence>
<dbReference type="InterPro" id="IPR050638">
    <property type="entry name" value="AA-Vitamin_Transporters"/>
</dbReference>
<feature type="transmembrane region" description="Helical" evidence="6">
    <location>
        <begin position="266"/>
        <end position="284"/>
    </location>
</feature>
<dbReference type="InterPro" id="IPR037185">
    <property type="entry name" value="EmrE-like"/>
</dbReference>
<dbReference type="PANTHER" id="PTHR32322:SF2">
    <property type="entry name" value="EAMA DOMAIN-CONTAINING PROTEIN"/>
    <property type="match status" value="1"/>
</dbReference>
<sequence>MIYILLSICCSVIVSVMLKLAKRYSIDIFQAITWNYSVAIILTAIFLKPQLSNLTDAPVYTYSLLGVLLPALFVIIGASVRFMGIVRTDTAQRISLVIPLIAAFLFFGEAFTPVKFAGIAVGFVAMGLLLFRSHAPVAETKVTFPWLYPLLVFAGFGVIDILFKKLSQTTSITFGTSLFLVYVLAFVLSLAVLIYLVLIKKAKFLWMHILFGWMLGVANFGNILFYLLAHRALAHNPSLVFTTMNIGVITLGTLVGTIVFKEKTTWLNRIGIILAIIAVIIITYA</sequence>
<feature type="transmembrane region" description="Helical" evidence="6">
    <location>
        <begin position="175"/>
        <end position="198"/>
    </location>
</feature>
<keyword evidence="5 6" id="KW-0472">Membrane</keyword>
<feature type="transmembrane region" description="Helical" evidence="6">
    <location>
        <begin position="146"/>
        <end position="163"/>
    </location>
</feature>
<name>A0A9X1X532_9SPHI</name>
<protein>
    <submittedName>
        <fullName evidence="7">EamA/RhaT family transporter</fullName>
    </submittedName>
</protein>
<evidence type="ECO:0000256" key="5">
    <source>
        <dbReference type="ARBA" id="ARBA00023136"/>
    </source>
</evidence>
<feature type="transmembrane region" description="Helical" evidence="6">
    <location>
        <begin position="90"/>
        <end position="107"/>
    </location>
</feature>
<dbReference type="GO" id="GO:0016020">
    <property type="term" value="C:membrane"/>
    <property type="evidence" value="ECO:0007669"/>
    <property type="project" value="UniProtKB-SubCell"/>
</dbReference>
<evidence type="ECO:0000313" key="8">
    <source>
        <dbReference type="Proteomes" id="UP001139450"/>
    </source>
</evidence>
<reference evidence="7" key="1">
    <citation type="submission" date="2022-04" db="EMBL/GenBank/DDBJ databases">
        <title>Mucilaginibacter sp. RS28 isolated from freshwater.</title>
        <authorList>
            <person name="Ko S.-R."/>
        </authorList>
    </citation>
    <scope>NUCLEOTIDE SEQUENCE</scope>
    <source>
        <strain evidence="7">RS28</strain>
    </source>
</reference>
<keyword evidence="8" id="KW-1185">Reference proteome</keyword>
<feature type="transmembrane region" description="Helical" evidence="6">
    <location>
        <begin position="59"/>
        <end position="84"/>
    </location>
</feature>